<organism evidence="4 5">
    <name type="scientific">Neotamlana laminarinivorans</name>
    <dbReference type="NCBI Taxonomy" id="2883124"/>
    <lineage>
        <taxon>Bacteria</taxon>
        <taxon>Pseudomonadati</taxon>
        <taxon>Bacteroidota</taxon>
        <taxon>Flavobacteriia</taxon>
        <taxon>Flavobacteriales</taxon>
        <taxon>Flavobacteriaceae</taxon>
        <taxon>Neotamlana</taxon>
    </lineage>
</organism>
<dbReference type="RefSeq" id="WP_226542347.1">
    <property type="nucleotide sequence ID" value="NZ_JAJAPW010000002.1"/>
</dbReference>
<evidence type="ECO:0000256" key="1">
    <source>
        <dbReference type="ARBA" id="ARBA00022729"/>
    </source>
</evidence>
<comment type="caution">
    <text evidence="4">The sequence shown here is derived from an EMBL/GenBank/DDBJ whole genome shotgun (WGS) entry which is preliminary data.</text>
</comment>
<proteinExistence type="predicted"/>
<evidence type="ECO:0000313" key="4">
    <source>
        <dbReference type="EMBL" id="MCB4798441.1"/>
    </source>
</evidence>
<evidence type="ECO:0000256" key="2">
    <source>
        <dbReference type="SAM" id="SignalP"/>
    </source>
</evidence>
<feature type="chain" id="PRO_5040837734" evidence="2">
    <location>
        <begin position="23"/>
        <end position="180"/>
    </location>
</feature>
<protein>
    <submittedName>
        <fullName evidence="4">Porin family protein</fullName>
    </submittedName>
</protein>
<feature type="domain" description="Outer membrane protein beta-barrel" evidence="3">
    <location>
        <begin position="31"/>
        <end position="178"/>
    </location>
</feature>
<feature type="signal peptide" evidence="2">
    <location>
        <begin position="1"/>
        <end position="22"/>
    </location>
</feature>
<dbReference type="SUPFAM" id="SSF56925">
    <property type="entry name" value="OMPA-like"/>
    <property type="match status" value="1"/>
</dbReference>
<dbReference type="InterPro" id="IPR027385">
    <property type="entry name" value="Beta-barrel_OMP"/>
</dbReference>
<gene>
    <name evidence="4" type="ORF">LG649_06275</name>
</gene>
<reference evidence="4" key="1">
    <citation type="submission" date="2021-10" db="EMBL/GenBank/DDBJ databases">
        <title>Tamlana sargassums sp. nov., and Tamlana laminarinivorans sp. nov., two new bacteria isolated from the brown alga.</title>
        <authorList>
            <person name="Li J."/>
        </authorList>
    </citation>
    <scope>NUCLEOTIDE SEQUENCE</scope>
    <source>
        <strain evidence="4">PT2-4</strain>
    </source>
</reference>
<sequence>MKKLLLSAFALFSFTFISTSFSQGMFEAKALGAGIQINTHVYGVSAKYNFTEKHNAELIIGSSFKDHYDSPVTITGKYLYNFLFQDSFKVYGFAQIGAWIGTKDYYYDDYYDDYYYDYYYDYDRNTAVAFGLGGGIEYALPGFEQLGLCAEVGYASISRSGIDNDSDPFIGIGAHYYFSF</sequence>
<dbReference type="Proteomes" id="UP001139199">
    <property type="component" value="Unassembled WGS sequence"/>
</dbReference>
<dbReference type="EMBL" id="JAJAPW010000002">
    <property type="protein sequence ID" value="MCB4798441.1"/>
    <property type="molecule type" value="Genomic_DNA"/>
</dbReference>
<keyword evidence="1 2" id="KW-0732">Signal</keyword>
<dbReference type="AlphaFoldDB" id="A0A9X1HZH7"/>
<evidence type="ECO:0000259" key="3">
    <source>
        <dbReference type="Pfam" id="PF13505"/>
    </source>
</evidence>
<name>A0A9X1HZH7_9FLAO</name>
<keyword evidence="5" id="KW-1185">Reference proteome</keyword>
<dbReference type="InterPro" id="IPR011250">
    <property type="entry name" value="OMP/PagP_B-barrel"/>
</dbReference>
<evidence type="ECO:0000313" key="5">
    <source>
        <dbReference type="Proteomes" id="UP001139199"/>
    </source>
</evidence>
<accession>A0A9X1HZH7</accession>
<dbReference type="Pfam" id="PF13505">
    <property type="entry name" value="OMP_b-brl"/>
    <property type="match status" value="1"/>
</dbReference>